<dbReference type="EMBL" id="AP035881">
    <property type="protein sequence ID" value="BFP49742.1"/>
    <property type="molecule type" value="Genomic_DNA"/>
</dbReference>
<reference evidence="4" key="1">
    <citation type="submission" date="2024-07" db="EMBL/GenBank/DDBJ databases">
        <title>Complete genome sequences of cellulolytic bacteria, Kitasatospora sp. CMC57 and Streptomyces sp. CMC78, isolated from Japanese agricultural soil.</title>
        <authorList>
            <person name="Hashimoto T."/>
            <person name="Ito M."/>
            <person name="Iwamoto M."/>
            <person name="Fukahori D."/>
            <person name="Shoda T."/>
            <person name="Sakoda M."/>
            <person name="Morohoshi T."/>
            <person name="Mitsuboshi M."/>
            <person name="Nishizawa T."/>
        </authorList>
    </citation>
    <scope>NUCLEOTIDE SEQUENCE</scope>
    <source>
        <strain evidence="4">CMC57</strain>
    </source>
</reference>
<protein>
    <recommendedName>
        <fullName evidence="3">DUF2231 domain-containing protein</fullName>
    </recommendedName>
</protein>
<evidence type="ECO:0000313" key="4">
    <source>
        <dbReference type="EMBL" id="BFP49742.1"/>
    </source>
</evidence>
<feature type="transmembrane region" description="Helical" evidence="2">
    <location>
        <begin position="143"/>
        <end position="167"/>
    </location>
</feature>
<accession>A0AB33K4P0</accession>
<organism evidence="4">
    <name type="scientific">Kitasatospora sp. CMC57</name>
    <dbReference type="NCBI Taxonomy" id="3231513"/>
    <lineage>
        <taxon>Bacteria</taxon>
        <taxon>Bacillati</taxon>
        <taxon>Actinomycetota</taxon>
        <taxon>Actinomycetes</taxon>
        <taxon>Kitasatosporales</taxon>
        <taxon>Streptomycetaceae</taxon>
        <taxon>Kitasatospora</taxon>
    </lineage>
</organism>
<keyword evidence="2" id="KW-0472">Membrane</keyword>
<sequence>MDRTTVSPLPRWLDAPSGWSGLDRASDRIQSLVTGLPLGRLRDVLHGTWLGHPLHPALAQVPTGCWLSATVLDLTGAPPVAARRLTGLGLAAVPPTLWAGWVDWAGLSAERRRTGLVHAASAVTATALQLSSYRARRHGRTTVGILCGLAGTTVVSLTAALGGHLAYRQPGAPTASETSTPVTSEAGAPTASEPGTADEKVAPDAPPSRTDPAAHPWQAG</sequence>
<evidence type="ECO:0000256" key="1">
    <source>
        <dbReference type="SAM" id="MobiDB-lite"/>
    </source>
</evidence>
<keyword evidence="2" id="KW-0812">Transmembrane</keyword>
<dbReference type="InterPro" id="IPR019251">
    <property type="entry name" value="DUF2231_TM"/>
</dbReference>
<keyword evidence="2" id="KW-1133">Transmembrane helix</keyword>
<dbReference type="AlphaFoldDB" id="A0AB33K4P0"/>
<evidence type="ECO:0000256" key="2">
    <source>
        <dbReference type="SAM" id="Phobius"/>
    </source>
</evidence>
<proteinExistence type="predicted"/>
<name>A0AB33K4P0_9ACTN</name>
<dbReference type="Pfam" id="PF09990">
    <property type="entry name" value="DUF2231"/>
    <property type="match status" value="1"/>
</dbReference>
<feature type="domain" description="DUF2231" evidence="3">
    <location>
        <begin position="51"/>
        <end position="168"/>
    </location>
</feature>
<evidence type="ECO:0000259" key="3">
    <source>
        <dbReference type="Pfam" id="PF09990"/>
    </source>
</evidence>
<dbReference type="RefSeq" id="WP_407991811.1">
    <property type="nucleotide sequence ID" value="NZ_AP035881.2"/>
</dbReference>
<feature type="region of interest" description="Disordered" evidence="1">
    <location>
        <begin position="169"/>
        <end position="220"/>
    </location>
</feature>
<gene>
    <name evidence="4" type="ORF">KCMC57_61100</name>
</gene>